<accession>A0ABS1FXK8</accession>
<keyword evidence="1" id="KW-1133">Transmembrane helix</keyword>
<feature type="transmembrane region" description="Helical" evidence="1">
    <location>
        <begin position="337"/>
        <end position="355"/>
    </location>
</feature>
<feature type="transmembrane region" description="Helical" evidence="1">
    <location>
        <begin position="158"/>
        <end position="180"/>
    </location>
</feature>
<dbReference type="RefSeq" id="WP_200247098.1">
    <property type="nucleotide sequence ID" value="NZ_JAENHK010000010.1"/>
</dbReference>
<keyword evidence="1" id="KW-0472">Membrane</keyword>
<comment type="caution">
    <text evidence="2">The sequence shown here is derived from an EMBL/GenBank/DDBJ whole genome shotgun (WGS) entry which is preliminary data.</text>
</comment>
<reference evidence="3" key="1">
    <citation type="submission" date="2021-01" db="EMBL/GenBank/DDBJ databases">
        <title>Genome public.</title>
        <authorList>
            <person name="Liu C."/>
            <person name="Sun Q."/>
        </authorList>
    </citation>
    <scope>NUCLEOTIDE SEQUENCE [LARGE SCALE GENOMIC DNA]</scope>
    <source>
        <strain evidence="3">YIM B02567</strain>
    </source>
</reference>
<keyword evidence="1" id="KW-0812">Transmembrane</keyword>
<evidence type="ECO:0008006" key="4">
    <source>
        <dbReference type="Google" id="ProtNLM"/>
    </source>
</evidence>
<sequence length="438" mass="50849">MKIKEKNIQITLVIITLMMTILRFLLNEKGRVNPDSIRYMRFAHILPTIDNTTTPLGYPLSIKLFTYFGFDEFWSSKIVGILAFLCIITFAWKKKFYVRESIIVSALFSFVSIYAYTMSEALILPFVFLFLYTAHLIITEKLEKGKAIFYLSLSLITLYNIRYSSLFIIGGTGLFGLLVWKRKYSQSFIFSAAIACAFIVLYKFLFLDYFNENYINQALEIGLHSTPQLLIELFQGLTTTFNPFIHMSDPGGGLVNYGIYGIGLLNILLIVFLSIKSKLSDTEFFFLIIGISGIICSYFVQYFYSVNPLDYRLLAPFSFPIWLFYFKRMFDLFDLKVYAIGALSIISGILFTWLSKGDYLENRKNIKQFLKSENLQFIPIKFYVEETEDLEKIQIAELISTVNPNVTLTYKPKDTLQKTTLTQYKVLQKIRIDKNKYQ</sequence>
<feature type="transmembrane region" description="Helical" evidence="1">
    <location>
        <begin position="284"/>
        <end position="303"/>
    </location>
</feature>
<evidence type="ECO:0000313" key="2">
    <source>
        <dbReference type="EMBL" id="MBK1897125.1"/>
    </source>
</evidence>
<dbReference type="Proteomes" id="UP000628669">
    <property type="component" value="Unassembled WGS sequence"/>
</dbReference>
<feature type="transmembrane region" description="Helical" evidence="1">
    <location>
        <begin position="7"/>
        <end position="26"/>
    </location>
</feature>
<evidence type="ECO:0000256" key="1">
    <source>
        <dbReference type="SAM" id="Phobius"/>
    </source>
</evidence>
<organism evidence="2 3">
    <name type="scientific">Chryseobacterium paridis</name>
    <dbReference type="NCBI Taxonomy" id="2800328"/>
    <lineage>
        <taxon>Bacteria</taxon>
        <taxon>Pseudomonadati</taxon>
        <taxon>Bacteroidota</taxon>
        <taxon>Flavobacteriia</taxon>
        <taxon>Flavobacteriales</taxon>
        <taxon>Weeksellaceae</taxon>
        <taxon>Chryseobacterium group</taxon>
        <taxon>Chryseobacterium</taxon>
    </lineage>
</organism>
<proteinExistence type="predicted"/>
<keyword evidence="3" id="KW-1185">Reference proteome</keyword>
<feature type="transmembrane region" description="Helical" evidence="1">
    <location>
        <begin position="257"/>
        <end position="275"/>
    </location>
</feature>
<feature type="transmembrane region" description="Helical" evidence="1">
    <location>
        <begin position="187"/>
        <end position="206"/>
    </location>
</feature>
<evidence type="ECO:0000313" key="3">
    <source>
        <dbReference type="Proteomes" id="UP000628669"/>
    </source>
</evidence>
<feature type="transmembrane region" description="Helical" evidence="1">
    <location>
        <begin position="113"/>
        <end position="138"/>
    </location>
</feature>
<dbReference type="EMBL" id="JAENHK010000010">
    <property type="protein sequence ID" value="MBK1897125.1"/>
    <property type="molecule type" value="Genomic_DNA"/>
</dbReference>
<gene>
    <name evidence="2" type="ORF">JHL15_15280</name>
</gene>
<name>A0ABS1FXK8_9FLAO</name>
<feature type="transmembrane region" description="Helical" evidence="1">
    <location>
        <begin position="73"/>
        <end position="92"/>
    </location>
</feature>
<protein>
    <recommendedName>
        <fullName evidence="4">Glycosyltransferase RgtA/B/C/D-like domain-containing protein</fullName>
    </recommendedName>
</protein>